<dbReference type="HOGENOM" id="CLU_2140530_0_0_4"/>
<evidence type="ECO:0000256" key="1">
    <source>
        <dbReference type="SAM" id="Coils"/>
    </source>
</evidence>
<dbReference type="Proteomes" id="UP000005267">
    <property type="component" value="Chromosome"/>
</dbReference>
<gene>
    <name evidence="2" type="ordered locus">TKWG_14200</name>
</gene>
<sequence length="112" mass="12392">MMPEMNPWQMVLSGIVTLLGAGGVYALAKPVLPALKSAWESATANNRAEKDMIERQQGEIARLQAENDGYRAREAGYIKMAGKMELIEYQLKQANERIAELTAEIKLLKGAK</sequence>
<accession>I3UD30</accession>
<evidence type="ECO:0000313" key="3">
    <source>
        <dbReference type="Proteomes" id="UP000005267"/>
    </source>
</evidence>
<protein>
    <submittedName>
        <fullName evidence="2">Uncharacterized protein</fullName>
    </submittedName>
</protein>
<organism evidence="2 3">
    <name type="scientific">Advenella kashmirensis (strain DSM 17095 / LMG 22695 / WT001)</name>
    <name type="common">Tetrathiobacter kashmirensis</name>
    <dbReference type="NCBI Taxonomy" id="1036672"/>
    <lineage>
        <taxon>Bacteria</taxon>
        <taxon>Pseudomonadati</taxon>
        <taxon>Pseudomonadota</taxon>
        <taxon>Betaproteobacteria</taxon>
        <taxon>Burkholderiales</taxon>
        <taxon>Alcaligenaceae</taxon>
    </lineage>
</organism>
<evidence type="ECO:0000313" key="2">
    <source>
        <dbReference type="EMBL" id="AFK62918.1"/>
    </source>
</evidence>
<keyword evidence="3" id="KW-1185">Reference proteome</keyword>
<name>I3UD30_ADVKW</name>
<feature type="coiled-coil region" evidence="1">
    <location>
        <begin position="46"/>
        <end position="111"/>
    </location>
</feature>
<dbReference type="RefSeq" id="WP_014751009.1">
    <property type="nucleotide sequence ID" value="NC_017964.1"/>
</dbReference>
<dbReference type="STRING" id="1036672.TKWG_14200"/>
<proteinExistence type="predicted"/>
<reference evidence="3" key="2">
    <citation type="journal article" date="2013" name="PLoS ONE">
        <title>Genome implosion elicits host-confinement in Alcaligenaceae: evidence from the comparative genomics of Tetrathiobacter kashmirensis, a pathogen in the making.</title>
        <authorList>
            <person name="Ghosh W."/>
            <person name="Alam M."/>
            <person name="Roy C."/>
            <person name="Pyne P."/>
            <person name="George A."/>
            <person name="Chakraborty R."/>
            <person name="Majumder S."/>
            <person name="Agarwal A."/>
            <person name="Chakraborty S."/>
            <person name="Majumdar S."/>
            <person name="Gupta S.K."/>
        </authorList>
    </citation>
    <scope>NUCLEOTIDE SEQUENCE [LARGE SCALE GENOMIC DNA]</scope>
    <source>
        <strain evidence="3">WT001</strain>
    </source>
</reference>
<keyword evidence="1" id="KW-0175">Coiled coil</keyword>
<dbReference type="EMBL" id="CP003555">
    <property type="protein sequence ID" value="AFK62918.1"/>
    <property type="molecule type" value="Genomic_DNA"/>
</dbReference>
<dbReference type="KEGG" id="aka:TKWG_14200"/>
<dbReference type="AlphaFoldDB" id="I3UD30"/>
<reference evidence="2 3" key="1">
    <citation type="journal article" date="2011" name="J. Bacteriol.">
        <title>Whole-genome shotgun sequencing of the sulfur-oxidizing chemoautotroph Tetrathiobacter kashmirensis.</title>
        <authorList>
            <person name="Ghosh W."/>
            <person name="George A."/>
            <person name="Agarwal A."/>
            <person name="Raj P."/>
            <person name="Alam M."/>
            <person name="Pyne P."/>
            <person name="Das Gupta S.K."/>
        </authorList>
    </citation>
    <scope>NUCLEOTIDE SEQUENCE [LARGE SCALE GENOMIC DNA]</scope>
    <source>
        <strain evidence="2 3">WT001</strain>
    </source>
</reference>